<dbReference type="GO" id="GO:0051539">
    <property type="term" value="F:4 iron, 4 sulfur cluster binding"/>
    <property type="evidence" value="ECO:0007669"/>
    <property type="project" value="UniProtKB-UniRule"/>
</dbReference>
<dbReference type="InterPro" id="IPR010723">
    <property type="entry name" value="HemN_C"/>
</dbReference>
<dbReference type="Gene3D" id="3.30.750.200">
    <property type="match status" value="1"/>
</dbReference>
<keyword evidence="2" id="KW-0004">4Fe-4S</keyword>
<dbReference type="PANTHER" id="PTHR13932:SF5">
    <property type="entry name" value="RADICAL S-ADENOSYL METHIONINE DOMAIN-CONTAINING PROTEIN 1, MITOCHONDRIAL"/>
    <property type="match status" value="1"/>
</dbReference>
<evidence type="ECO:0000313" key="5">
    <source>
        <dbReference type="Proteomes" id="UP000008701"/>
    </source>
</evidence>
<dbReference type="STRING" id="290317.Cpha266_2375"/>
<reference evidence="4 5" key="1">
    <citation type="submission" date="2006-12" db="EMBL/GenBank/DDBJ databases">
        <title>Complete sequence of Chlorobium phaeobacteroides DSM 266.</title>
        <authorList>
            <consortium name="US DOE Joint Genome Institute"/>
            <person name="Copeland A."/>
            <person name="Lucas S."/>
            <person name="Lapidus A."/>
            <person name="Barry K."/>
            <person name="Detter J.C."/>
            <person name="Glavina del Rio T."/>
            <person name="Hammon N."/>
            <person name="Israni S."/>
            <person name="Pitluck S."/>
            <person name="Goltsman E."/>
            <person name="Schmutz J."/>
            <person name="Larimer F."/>
            <person name="Land M."/>
            <person name="Hauser L."/>
            <person name="Mikhailova N."/>
            <person name="Li T."/>
            <person name="Overmann J."/>
            <person name="Bryant D.A."/>
            <person name="Richardson P."/>
        </authorList>
    </citation>
    <scope>NUCLEOTIDE SEQUENCE [LARGE SCALE GENOMIC DNA]</scope>
    <source>
        <strain evidence="4 5">DSM 266</strain>
    </source>
</reference>
<dbReference type="Pfam" id="PF04055">
    <property type="entry name" value="Radical_SAM"/>
    <property type="match status" value="1"/>
</dbReference>
<dbReference type="GO" id="GO:0005737">
    <property type="term" value="C:cytoplasm"/>
    <property type="evidence" value="ECO:0007669"/>
    <property type="project" value="UniProtKB-SubCell"/>
</dbReference>
<dbReference type="SUPFAM" id="SSF102114">
    <property type="entry name" value="Radical SAM enzymes"/>
    <property type="match status" value="1"/>
</dbReference>
<keyword evidence="2" id="KW-0949">S-adenosyl-L-methionine</keyword>
<keyword evidence="2" id="KW-0143">Chaperone</keyword>
<evidence type="ECO:0000256" key="1">
    <source>
        <dbReference type="ARBA" id="ARBA00006100"/>
    </source>
</evidence>
<dbReference type="RefSeq" id="WP_011746148.1">
    <property type="nucleotide sequence ID" value="NC_008639.1"/>
</dbReference>
<gene>
    <name evidence="4" type="ordered locus">Cpha266_2375</name>
</gene>
<keyword evidence="2" id="KW-0963">Cytoplasm</keyword>
<dbReference type="KEGG" id="cph:Cpha266_2375"/>
<keyword evidence="2" id="KW-0349">Heme</keyword>
<dbReference type="SFLD" id="SFLDF00288">
    <property type="entry name" value="HemN-like__clustered_with_nucl"/>
    <property type="match status" value="1"/>
</dbReference>
<dbReference type="eggNOG" id="COG0635">
    <property type="taxonomic scope" value="Bacteria"/>
</dbReference>
<dbReference type="SMART" id="SM00729">
    <property type="entry name" value="Elp3"/>
    <property type="match status" value="1"/>
</dbReference>
<dbReference type="InterPro" id="IPR058240">
    <property type="entry name" value="rSAM_sf"/>
</dbReference>
<organism evidence="4 5">
    <name type="scientific">Chlorobium phaeobacteroides (strain DSM 266 / SMG 266 / 2430)</name>
    <dbReference type="NCBI Taxonomy" id="290317"/>
    <lineage>
        <taxon>Bacteria</taxon>
        <taxon>Pseudomonadati</taxon>
        <taxon>Chlorobiota</taxon>
        <taxon>Chlorobiia</taxon>
        <taxon>Chlorobiales</taxon>
        <taxon>Chlorobiaceae</taxon>
        <taxon>Chlorobium/Pelodictyon group</taxon>
        <taxon>Chlorobium</taxon>
    </lineage>
</organism>
<dbReference type="InterPro" id="IPR034505">
    <property type="entry name" value="Coproporphyrinogen-III_oxidase"/>
</dbReference>
<keyword evidence="2" id="KW-0479">Metal-binding</keyword>
<keyword evidence="2" id="KW-0408">Iron</keyword>
<dbReference type="PANTHER" id="PTHR13932">
    <property type="entry name" value="COPROPORPHYRINIGEN III OXIDASE"/>
    <property type="match status" value="1"/>
</dbReference>
<name>A1BIY6_CHLPD</name>
<evidence type="ECO:0000256" key="2">
    <source>
        <dbReference type="RuleBase" id="RU364116"/>
    </source>
</evidence>
<comment type="function">
    <text evidence="2">Probably acts as a heme chaperone, transferring heme to an unknown acceptor. Binds one molecule of heme per monomer, possibly covalently. Binds 1 [4Fe-4S] cluster. The cluster is coordinated with 3 cysteines and an exchangeable S-adenosyl-L-methionine.</text>
</comment>
<dbReference type="GO" id="GO:0004109">
    <property type="term" value="F:coproporphyrinogen oxidase activity"/>
    <property type="evidence" value="ECO:0007669"/>
    <property type="project" value="InterPro"/>
</dbReference>
<sequence>MLSLYVHIPFCRTRCSYCDFYLVTRQDLVDPFFEALLAETRARLSLLKGRSVKAIHFGGGTPSLLPVRHLVRWLELASTYCSFTPDVEITLEANPEDLAGGRMFELHAAGINRLSIGVQSFIQRKLAALGRSHTREDALRAVRAAGDLFQSVSVDLICAVPCETRDEWASDLRDATALQLPHLSVYMLSVEPKTRLHRKVSRGEVTVPDEDIQATLYEDALGNLAGHGYRHYEVSNFSVEGHHSRYNLACWMREPYIGFGPSAHSFIREGGVEIRQANVSVLSRYIADPQNAVTFYEELSEKERFLEQVFLTLRINSGLDIGFLRKGNKLGHYMTEKIEELTARGWVLDEGGQLFLTSKGFLFADHIAGELVSD</sequence>
<dbReference type="OrthoDB" id="9808022at2"/>
<proteinExistence type="inferred from homology"/>
<comment type="subcellular location">
    <subcellularLocation>
        <location evidence="2">Cytoplasm</location>
    </subcellularLocation>
</comment>
<dbReference type="InterPro" id="IPR007197">
    <property type="entry name" value="rSAM"/>
</dbReference>
<dbReference type="Proteomes" id="UP000008701">
    <property type="component" value="Chromosome"/>
</dbReference>
<dbReference type="InterPro" id="IPR006638">
    <property type="entry name" value="Elp3/MiaA/NifB-like_rSAM"/>
</dbReference>
<accession>A1BIY6</accession>
<dbReference type="EMBL" id="CP000492">
    <property type="protein sequence ID" value="ABL66363.1"/>
    <property type="molecule type" value="Genomic_DNA"/>
</dbReference>
<keyword evidence="5" id="KW-1185">Reference proteome</keyword>
<dbReference type="PROSITE" id="PS51918">
    <property type="entry name" value="RADICAL_SAM"/>
    <property type="match status" value="1"/>
</dbReference>
<dbReference type="InterPro" id="IPR004559">
    <property type="entry name" value="HemW-like"/>
</dbReference>
<dbReference type="HOGENOM" id="CLU_027579_0_1_10"/>
<dbReference type="AlphaFoldDB" id="A1BIY6"/>
<dbReference type="SFLD" id="SFLDF00562">
    <property type="entry name" value="HemN-like__clustered_with_heat"/>
    <property type="match status" value="1"/>
</dbReference>
<dbReference type="Pfam" id="PF06969">
    <property type="entry name" value="HemN_C"/>
    <property type="match status" value="1"/>
</dbReference>
<dbReference type="SFLD" id="SFLDS00029">
    <property type="entry name" value="Radical_SAM"/>
    <property type="match status" value="1"/>
</dbReference>
<evidence type="ECO:0000313" key="4">
    <source>
        <dbReference type="EMBL" id="ABL66363.1"/>
    </source>
</evidence>
<keyword evidence="2" id="KW-0411">Iron-sulfur</keyword>
<feature type="domain" description="Radical SAM core" evidence="3">
    <location>
        <begin position="1"/>
        <end position="223"/>
    </location>
</feature>
<dbReference type="GO" id="GO:0006779">
    <property type="term" value="P:porphyrin-containing compound biosynthetic process"/>
    <property type="evidence" value="ECO:0007669"/>
    <property type="project" value="InterPro"/>
</dbReference>
<evidence type="ECO:0000259" key="3">
    <source>
        <dbReference type="PROSITE" id="PS51918"/>
    </source>
</evidence>
<dbReference type="NCBIfam" id="TIGR00539">
    <property type="entry name" value="hemN_rel"/>
    <property type="match status" value="1"/>
</dbReference>
<dbReference type="SFLD" id="SFLDG01065">
    <property type="entry name" value="anaerobic_coproporphyrinogen-I"/>
    <property type="match status" value="1"/>
</dbReference>
<protein>
    <recommendedName>
        <fullName evidence="2">Heme chaperone HemW</fullName>
    </recommendedName>
</protein>
<dbReference type="GO" id="GO:0046872">
    <property type="term" value="F:metal ion binding"/>
    <property type="evidence" value="ECO:0007669"/>
    <property type="project" value="UniProtKB-UniRule"/>
</dbReference>
<comment type="similarity">
    <text evidence="1">Belongs to the anaerobic coproporphyrinogen-III oxidase family. HemW subfamily.</text>
</comment>